<accession>A0ABQ5V9E5</accession>
<name>A0ABQ5V9E5_9PROT</name>
<feature type="compositionally biased region" description="Basic and acidic residues" evidence="1">
    <location>
        <begin position="11"/>
        <end position="25"/>
    </location>
</feature>
<keyword evidence="3" id="KW-1185">Reference proteome</keyword>
<evidence type="ECO:0000313" key="3">
    <source>
        <dbReference type="Proteomes" id="UP001161391"/>
    </source>
</evidence>
<dbReference type="EMBL" id="BSNK01000001">
    <property type="protein sequence ID" value="GLQ23369.1"/>
    <property type="molecule type" value="Genomic_DNA"/>
</dbReference>
<comment type="caution">
    <text evidence="2">The sequence shown here is derived from an EMBL/GenBank/DDBJ whole genome shotgun (WGS) entry which is preliminary data.</text>
</comment>
<gene>
    <name evidence="2" type="ORF">GCM10007853_12430</name>
</gene>
<sequence>MRAYNTPMAEQKNDSKKTREDRLAEQLRANLRRRKTAARKTAPTASPKKDAPQP</sequence>
<feature type="region of interest" description="Disordered" evidence="1">
    <location>
        <begin position="1"/>
        <end position="54"/>
    </location>
</feature>
<reference evidence="2" key="2">
    <citation type="submission" date="2023-01" db="EMBL/GenBank/DDBJ databases">
        <title>Draft genome sequence of Algimonas ampicilliniresistens strain NBRC 108219.</title>
        <authorList>
            <person name="Sun Q."/>
            <person name="Mori K."/>
        </authorList>
    </citation>
    <scope>NUCLEOTIDE SEQUENCE</scope>
    <source>
        <strain evidence="2">NBRC 108219</strain>
    </source>
</reference>
<reference evidence="2" key="1">
    <citation type="journal article" date="2014" name="Int. J. Syst. Evol. Microbiol.">
        <title>Complete genome of a new Firmicutes species belonging to the dominant human colonic microbiota ('Ruminococcus bicirculans') reveals two chromosomes and a selective capacity to utilize plant glucans.</title>
        <authorList>
            <consortium name="NISC Comparative Sequencing Program"/>
            <person name="Wegmann U."/>
            <person name="Louis P."/>
            <person name="Goesmann A."/>
            <person name="Henrissat B."/>
            <person name="Duncan S.H."/>
            <person name="Flint H.J."/>
        </authorList>
    </citation>
    <scope>NUCLEOTIDE SEQUENCE</scope>
    <source>
        <strain evidence="2">NBRC 108219</strain>
    </source>
</reference>
<dbReference type="Proteomes" id="UP001161391">
    <property type="component" value="Unassembled WGS sequence"/>
</dbReference>
<protein>
    <recommendedName>
        <fullName evidence="4">Transcriptional regulator</fullName>
    </recommendedName>
</protein>
<proteinExistence type="predicted"/>
<evidence type="ECO:0000313" key="2">
    <source>
        <dbReference type="EMBL" id="GLQ23369.1"/>
    </source>
</evidence>
<evidence type="ECO:0008006" key="4">
    <source>
        <dbReference type="Google" id="ProtNLM"/>
    </source>
</evidence>
<organism evidence="2 3">
    <name type="scientific">Algimonas ampicilliniresistens</name>
    <dbReference type="NCBI Taxonomy" id="1298735"/>
    <lineage>
        <taxon>Bacteria</taxon>
        <taxon>Pseudomonadati</taxon>
        <taxon>Pseudomonadota</taxon>
        <taxon>Alphaproteobacteria</taxon>
        <taxon>Maricaulales</taxon>
        <taxon>Robiginitomaculaceae</taxon>
        <taxon>Algimonas</taxon>
    </lineage>
</organism>
<evidence type="ECO:0000256" key="1">
    <source>
        <dbReference type="SAM" id="MobiDB-lite"/>
    </source>
</evidence>